<comment type="caution">
    <text evidence="1">The sequence shown here is derived from an EMBL/GenBank/DDBJ whole genome shotgun (WGS) entry which is preliminary data.</text>
</comment>
<accession>A0ABT1UBY6</accession>
<dbReference type="RefSeq" id="WP_256609106.1">
    <property type="nucleotide sequence ID" value="NZ_JANIBM010000001.1"/>
</dbReference>
<sequence length="563" mass="59898">MEPLTPAKRLTAIAAGIVLAAGASVALYQHLTKQPLAKLVRADLPLLDLTVKLRDAARNDLDANDSLVGSNDEVPAGDERCPALTGGDIGSATAVDVSIKRPADCPRRAAWYVRKHPVAFTLYFNRGDAFLNWWDNQAEVRQMVENRFVKGLFFGLLQSLHVKAEQLNLQGMQGDFLLQVLRDAVNANAELHYDMAHGSQGWVISYRRSASGLADQALPALAGVLASSGYRVAKLPEPILEARIGLQKLFFTEFRGRIYLAQSLEALLNVLDSTVPEPGGSDAPLSLALRSEAFVANLLPVFAGAETYPLRWDFALTAGEPGALHLPAAAWQGQLHSRLFEGVVASIPHDAFAGFAASLALPPDLTAEDWRKLAAAGPSANPPGPEAAGIGLVWDFSPDDPSGAIGVVVANPGQPQASAAYAQYLKNPDLGAECAGGSLFLAASSPNLLTRMKDACNKQSLSPLDWQRGVEKTRLRDAQLIAFVNPGAATRELFLAGGAGANQDANEFAPRWQQDYEAAKAAMRQDGDKLFASLPILSYAGRITEPSAGATLTGKLIAQTASP</sequence>
<evidence type="ECO:0000313" key="1">
    <source>
        <dbReference type="EMBL" id="MCQ8179729.1"/>
    </source>
</evidence>
<organism evidence="1 2">
    <name type="scientific">Methylomonas aurea</name>
    <dbReference type="NCBI Taxonomy" id="2952224"/>
    <lineage>
        <taxon>Bacteria</taxon>
        <taxon>Pseudomonadati</taxon>
        <taxon>Pseudomonadota</taxon>
        <taxon>Gammaproteobacteria</taxon>
        <taxon>Methylococcales</taxon>
        <taxon>Methylococcaceae</taxon>
        <taxon>Methylomonas</taxon>
    </lineage>
</organism>
<dbReference type="Proteomes" id="UP001524569">
    <property type="component" value="Unassembled WGS sequence"/>
</dbReference>
<evidence type="ECO:0000313" key="2">
    <source>
        <dbReference type="Proteomes" id="UP001524569"/>
    </source>
</evidence>
<reference evidence="1 2" key="1">
    <citation type="submission" date="2022-07" db="EMBL/GenBank/DDBJ databases">
        <title>Methylomonas rivi sp. nov., Methylomonas rosea sp. nov., Methylomonas aureus sp. nov. and Methylomonas subterranea sp. nov., four novel methanotrophs isolated from a freshwater creek and the deep terrestrial subsurface.</title>
        <authorList>
            <person name="Abin C."/>
            <person name="Sankaranarayanan K."/>
            <person name="Garner C."/>
            <person name="Sindelar R."/>
            <person name="Kotary K."/>
            <person name="Garner R."/>
            <person name="Barclay S."/>
            <person name="Lawson P."/>
            <person name="Krumholz L."/>
        </authorList>
    </citation>
    <scope>NUCLEOTIDE SEQUENCE [LARGE SCALE GENOMIC DNA]</scope>
    <source>
        <strain evidence="1 2">SURF-1</strain>
    </source>
</reference>
<dbReference type="EMBL" id="JANIBM010000001">
    <property type="protein sequence ID" value="MCQ8179729.1"/>
    <property type="molecule type" value="Genomic_DNA"/>
</dbReference>
<gene>
    <name evidence="1" type="ORF">NP603_01290</name>
</gene>
<proteinExistence type="predicted"/>
<name>A0ABT1UBY6_9GAMM</name>
<protein>
    <submittedName>
        <fullName evidence="1">Uncharacterized protein</fullName>
    </submittedName>
</protein>
<keyword evidence="2" id="KW-1185">Reference proteome</keyword>